<dbReference type="EMBL" id="WMLF01000434">
    <property type="protein sequence ID" value="MBB1246219.1"/>
    <property type="molecule type" value="Genomic_DNA"/>
</dbReference>
<gene>
    <name evidence="1" type="ORF">GL263_22065</name>
</gene>
<evidence type="ECO:0000313" key="1">
    <source>
        <dbReference type="EMBL" id="MBB1246219.1"/>
    </source>
</evidence>
<protein>
    <submittedName>
        <fullName evidence="1">Uncharacterized protein</fullName>
    </submittedName>
</protein>
<feature type="non-terminal residue" evidence="1">
    <location>
        <position position="58"/>
    </location>
</feature>
<dbReference type="Proteomes" id="UP000766698">
    <property type="component" value="Unassembled WGS sequence"/>
</dbReference>
<name>A0ABR6ELL2_9ACTN</name>
<organism evidence="1 2">
    <name type="scientific">Streptomyces durbertensis</name>
    <dbReference type="NCBI Taxonomy" id="2448886"/>
    <lineage>
        <taxon>Bacteria</taxon>
        <taxon>Bacillati</taxon>
        <taxon>Actinomycetota</taxon>
        <taxon>Actinomycetes</taxon>
        <taxon>Kitasatosporales</taxon>
        <taxon>Streptomycetaceae</taxon>
        <taxon>Streptomyces</taxon>
    </lineage>
</organism>
<reference evidence="2" key="1">
    <citation type="journal article" date="2020" name="Syst. Appl. Microbiol.">
        <title>Streptomyces alkaliterrae sp. nov., isolated from an alkaline soil, and emended descriptions of Streptomyces alkaliphilus, Streptomyces calidiresistens and Streptomyces durbertensis.</title>
        <authorList>
            <person name="Swiecimska M."/>
            <person name="Golinska P."/>
            <person name="Nouioui I."/>
            <person name="Wypij M."/>
            <person name="Rai M."/>
            <person name="Sangal V."/>
            <person name="Goodfellow M."/>
        </authorList>
    </citation>
    <scope>NUCLEOTIDE SEQUENCE [LARGE SCALE GENOMIC DNA]</scope>
    <source>
        <strain evidence="2">DSM 104538</strain>
    </source>
</reference>
<accession>A0ABR6ELL2</accession>
<evidence type="ECO:0000313" key="2">
    <source>
        <dbReference type="Proteomes" id="UP000766698"/>
    </source>
</evidence>
<keyword evidence="2" id="KW-1185">Reference proteome</keyword>
<sequence>MNFENHAPGLPWVPLHGYQLRLAGIYFDAVRVGGEYGRNAAVQLGRLTGGEPGPIIFA</sequence>
<comment type="caution">
    <text evidence="1">The sequence shown here is derived from an EMBL/GenBank/DDBJ whole genome shotgun (WGS) entry which is preliminary data.</text>
</comment>
<proteinExistence type="predicted"/>